<keyword evidence="2" id="KW-0813">Transport</keyword>
<dbReference type="InterPro" id="IPR050763">
    <property type="entry name" value="ABC_transporter_ATP-binding"/>
</dbReference>
<sequence>MRFKGFNPSLKKISKVKTGKLTVQNLVKIYGTVRAVDDISFSIQSGICFGLLGPNGAGKTTTIEMIEGITAPTSGNILYNGAPRNRDFWEQIGVQFQSTELLAFLTVRESIETFKHLYRNQVNLDQLIRLCSLEDIQHRENRKISGGQKQRLMLAIALANDPDLIFLDEPTTGLDPQSRRHLWDIVNDIKKRGKTIVLTTHYMDEAQILCDEIIIVDQGKIIAQGPPDELITQQCVGQIIRLPYDHFSKKVRQLFDSDQRFTWCMDSTNKHVLIQTQTINDCIEILLQHQTDLSRLTIRPHNLEDLFLQLTGKALRK</sequence>
<accession>A0A1V1PDY6</accession>
<dbReference type="EMBL" id="ATBP01000095">
    <property type="protein sequence ID" value="ETR73004.1"/>
    <property type="molecule type" value="Genomic_DNA"/>
</dbReference>
<dbReference type="SUPFAM" id="SSF52540">
    <property type="entry name" value="P-loop containing nucleoside triphosphate hydrolases"/>
    <property type="match status" value="1"/>
</dbReference>
<keyword evidence="3" id="KW-0536">Nodulation</keyword>
<evidence type="ECO:0000256" key="4">
    <source>
        <dbReference type="ARBA" id="ARBA00022741"/>
    </source>
</evidence>
<dbReference type="PANTHER" id="PTHR42711:SF5">
    <property type="entry name" value="ABC TRANSPORTER ATP-BINDING PROTEIN NATA"/>
    <property type="match status" value="1"/>
</dbReference>
<dbReference type="SMART" id="SM00382">
    <property type="entry name" value="AAA"/>
    <property type="match status" value="1"/>
</dbReference>
<dbReference type="PROSITE" id="PS50893">
    <property type="entry name" value="ABC_TRANSPORTER_2"/>
    <property type="match status" value="1"/>
</dbReference>
<dbReference type="PROSITE" id="PS00211">
    <property type="entry name" value="ABC_TRANSPORTER_1"/>
    <property type="match status" value="1"/>
</dbReference>
<dbReference type="PANTHER" id="PTHR42711">
    <property type="entry name" value="ABC TRANSPORTER ATP-BINDING PROTEIN"/>
    <property type="match status" value="1"/>
</dbReference>
<evidence type="ECO:0000256" key="2">
    <source>
        <dbReference type="ARBA" id="ARBA00022448"/>
    </source>
</evidence>
<evidence type="ECO:0000313" key="8">
    <source>
        <dbReference type="Proteomes" id="UP000189670"/>
    </source>
</evidence>
<dbReference type="GO" id="GO:0005524">
    <property type="term" value="F:ATP binding"/>
    <property type="evidence" value="ECO:0007669"/>
    <property type="project" value="UniProtKB-KW"/>
</dbReference>
<evidence type="ECO:0000256" key="3">
    <source>
        <dbReference type="ARBA" id="ARBA00022458"/>
    </source>
</evidence>
<dbReference type="InterPro" id="IPR003439">
    <property type="entry name" value="ABC_transporter-like_ATP-bd"/>
</dbReference>
<dbReference type="CDD" id="cd03263">
    <property type="entry name" value="ABC_subfamily_A"/>
    <property type="match status" value="1"/>
</dbReference>
<evidence type="ECO:0000259" key="6">
    <source>
        <dbReference type="PROSITE" id="PS50893"/>
    </source>
</evidence>
<proteinExistence type="inferred from homology"/>
<evidence type="ECO:0000256" key="5">
    <source>
        <dbReference type="ARBA" id="ARBA00022840"/>
    </source>
</evidence>
<dbReference type="Pfam" id="PF00005">
    <property type="entry name" value="ABC_tran"/>
    <property type="match status" value="1"/>
</dbReference>
<name>A0A1V1PDY6_9BACT</name>
<comment type="caution">
    <text evidence="7">The sequence shown here is derived from an EMBL/GenBank/DDBJ whole genome shotgun (WGS) entry which is preliminary data.</text>
</comment>
<dbReference type="AlphaFoldDB" id="A0A1V1PDY6"/>
<keyword evidence="4" id="KW-0547">Nucleotide-binding</keyword>
<organism evidence="7 8">
    <name type="scientific">Candidatus Magnetoglobus multicellularis str. Araruama</name>
    <dbReference type="NCBI Taxonomy" id="890399"/>
    <lineage>
        <taxon>Bacteria</taxon>
        <taxon>Pseudomonadati</taxon>
        <taxon>Thermodesulfobacteriota</taxon>
        <taxon>Desulfobacteria</taxon>
        <taxon>Desulfobacterales</taxon>
        <taxon>Desulfobacteraceae</taxon>
        <taxon>Candidatus Magnetoglobus</taxon>
    </lineage>
</organism>
<keyword evidence="5 7" id="KW-0067">ATP-binding</keyword>
<dbReference type="Gene3D" id="3.40.50.300">
    <property type="entry name" value="P-loop containing nucleotide triphosphate hydrolases"/>
    <property type="match status" value="1"/>
</dbReference>
<comment type="similarity">
    <text evidence="1">Belongs to the ABC transporter superfamily.</text>
</comment>
<evidence type="ECO:0000256" key="1">
    <source>
        <dbReference type="ARBA" id="ARBA00005417"/>
    </source>
</evidence>
<dbReference type="InterPro" id="IPR003593">
    <property type="entry name" value="AAA+_ATPase"/>
</dbReference>
<dbReference type="GO" id="GO:0016887">
    <property type="term" value="F:ATP hydrolysis activity"/>
    <property type="evidence" value="ECO:0007669"/>
    <property type="project" value="InterPro"/>
</dbReference>
<feature type="domain" description="ABC transporter" evidence="6">
    <location>
        <begin position="21"/>
        <end position="243"/>
    </location>
</feature>
<gene>
    <name evidence="7" type="ORF">OMM_01276</name>
</gene>
<dbReference type="Proteomes" id="UP000189670">
    <property type="component" value="Unassembled WGS sequence"/>
</dbReference>
<reference evidence="8" key="1">
    <citation type="submission" date="2012-11" db="EMBL/GenBank/DDBJ databases">
        <authorList>
            <person name="Lucero-Rivera Y.E."/>
            <person name="Tovar-Ramirez D."/>
        </authorList>
    </citation>
    <scope>NUCLEOTIDE SEQUENCE [LARGE SCALE GENOMIC DNA]</scope>
    <source>
        <strain evidence="8">Araruama</strain>
    </source>
</reference>
<protein>
    <submittedName>
        <fullName evidence="7">Antibiotic transport system ATP-binding protein</fullName>
    </submittedName>
</protein>
<dbReference type="InterPro" id="IPR027417">
    <property type="entry name" value="P-loop_NTPase"/>
</dbReference>
<evidence type="ECO:0000313" key="7">
    <source>
        <dbReference type="EMBL" id="ETR73004.1"/>
    </source>
</evidence>
<dbReference type="InterPro" id="IPR017871">
    <property type="entry name" value="ABC_transporter-like_CS"/>
</dbReference>